<dbReference type="RefSeq" id="WP_077993537.1">
    <property type="nucleotide sequence ID" value="NZ_CAXUOT020000003.1"/>
</dbReference>
<dbReference type="InterPro" id="IPR010129">
    <property type="entry name" value="T1SS_HlyD"/>
</dbReference>
<protein>
    <recommendedName>
        <fullName evidence="9">Membrane fusion protein (MFP) family protein</fullName>
    </recommendedName>
</protein>
<evidence type="ECO:0000256" key="7">
    <source>
        <dbReference type="ARBA" id="ARBA00022989"/>
    </source>
</evidence>
<comment type="subcellular location">
    <subcellularLocation>
        <location evidence="1 9">Cell inner membrane</location>
        <topology evidence="1 9">Single-pass membrane protein</topology>
    </subcellularLocation>
</comment>
<evidence type="ECO:0000256" key="5">
    <source>
        <dbReference type="ARBA" id="ARBA00022519"/>
    </source>
</evidence>
<dbReference type="PANTHER" id="PTHR30386:SF17">
    <property type="entry name" value="ALKALINE PROTEASE SECRETION PROTEIN APRE"/>
    <property type="match status" value="1"/>
</dbReference>
<dbReference type="Gene3D" id="2.40.30.170">
    <property type="match status" value="1"/>
</dbReference>
<evidence type="ECO:0000256" key="1">
    <source>
        <dbReference type="ARBA" id="ARBA00004377"/>
    </source>
</evidence>
<keyword evidence="13" id="KW-1185">Reference proteome</keyword>
<evidence type="ECO:0000256" key="3">
    <source>
        <dbReference type="ARBA" id="ARBA00022448"/>
    </source>
</evidence>
<dbReference type="InterPro" id="IPR058781">
    <property type="entry name" value="HH_AprE-like"/>
</dbReference>
<name>A0A1U9MK31_9HYPH</name>
<evidence type="ECO:0000256" key="8">
    <source>
        <dbReference type="ARBA" id="ARBA00023136"/>
    </source>
</evidence>
<sequence length="431" mass="48001">MTMLITTKRSKWGKLVNAVKAISPSKWLLALCLLAAFLWAAFWPFDVLVRGHGIIRVEGHNIEIQHPEGGVLKQLLVTNGEVVKAGEVLANVENLTVAEDNESNFIALRAYELREQRLRAELAGKEFNPPEPNNPKLAEIYHNETDLYNARKRALDESIAIAKTQYEQKEAQLASNAIAIENLGAEMQLSNEHIKLLEPLVARGAAPEATLVQRRLEYQKVLSTLADARSKVPGMTAARDEAKLKMSMYRTEFNEDANKQLAEVQVKLETAKAQWEASRQRAKNSEIVSPVDGVIQQVVMPHVGAVLRPGEKLFEIAPSEVPLVADVKVNPQDRDRLWVGQDVRVRVLAISNYSSPTLQGKVSVISADAVGEEDKGGRYYEVTVTMDAKQNEKLKIFPGMTVETFALAGQRTFLQYLFKPFIDGMSVVFSE</sequence>
<dbReference type="GO" id="GO:0015031">
    <property type="term" value="P:protein transport"/>
    <property type="evidence" value="ECO:0007669"/>
    <property type="project" value="InterPro"/>
</dbReference>
<dbReference type="EMBL" id="CP015625">
    <property type="protein sequence ID" value="AQT48052.1"/>
    <property type="molecule type" value="Genomic_DNA"/>
</dbReference>
<keyword evidence="4 9" id="KW-1003">Cell membrane</keyword>
<feature type="domain" description="AprE-like long alpha-helical hairpin" evidence="10">
    <location>
        <begin position="108"/>
        <end position="280"/>
    </location>
</feature>
<evidence type="ECO:0000256" key="2">
    <source>
        <dbReference type="ARBA" id="ARBA00009477"/>
    </source>
</evidence>
<evidence type="ECO:0000256" key="6">
    <source>
        <dbReference type="ARBA" id="ARBA00022692"/>
    </source>
</evidence>
<comment type="similarity">
    <text evidence="2 9">Belongs to the membrane fusion protein (MFP) (TC 8.A.1) family.</text>
</comment>
<evidence type="ECO:0000256" key="4">
    <source>
        <dbReference type="ARBA" id="ARBA00022475"/>
    </source>
</evidence>
<proteinExistence type="inferred from homology"/>
<keyword evidence="5 9" id="KW-0997">Cell inner membrane</keyword>
<reference evidence="12 13" key="1">
    <citation type="submission" date="2016-11" db="EMBL/GenBank/DDBJ databases">
        <title>Comparative genomics of Bartonella apis.</title>
        <authorList>
            <person name="Engel P."/>
        </authorList>
    </citation>
    <scope>NUCLEOTIDE SEQUENCE [LARGE SCALE GENOMIC DNA]</scope>
    <source>
        <strain evidence="12 13">BBC0122</strain>
    </source>
</reference>
<dbReference type="Proteomes" id="UP000189632">
    <property type="component" value="Chromosome"/>
</dbReference>
<dbReference type="InterPro" id="IPR058982">
    <property type="entry name" value="Beta-barrel_AprE"/>
</dbReference>
<dbReference type="InterPro" id="IPR050739">
    <property type="entry name" value="MFP"/>
</dbReference>
<dbReference type="PRINTS" id="PR01490">
    <property type="entry name" value="RTXTOXIND"/>
</dbReference>
<dbReference type="KEGG" id="bapi:BBC0122_019590"/>
<dbReference type="AlphaFoldDB" id="A0A1U9MK31"/>
<feature type="domain" description="AprE-like beta-barrel" evidence="11">
    <location>
        <begin position="323"/>
        <end position="405"/>
    </location>
</feature>
<organism evidence="12 13">
    <name type="scientific">Bartonella choladocola</name>
    <dbReference type="NCBI Taxonomy" id="2750995"/>
    <lineage>
        <taxon>Bacteria</taxon>
        <taxon>Pseudomonadati</taxon>
        <taxon>Pseudomonadota</taxon>
        <taxon>Alphaproteobacteria</taxon>
        <taxon>Hyphomicrobiales</taxon>
        <taxon>Bartonellaceae</taxon>
        <taxon>Bartonella</taxon>
    </lineage>
</organism>
<dbReference type="STRING" id="1686310.BBC0244_018460"/>
<dbReference type="OrthoDB" id="9810980at2"/>
<evidence type="ECO:0000313" key="12">
    <source>
        <dbReference type="EMBL" id="AQT48052.1"/>
    </source>
</evidence>
<keyword evidence="3 9" id="KW-0813">Transport</keyword>
<evidence type="ECO:0000313" key="13">
    <source>
        <dbReference type="Proteomes" id="UP000189632"/>
    </source>
</evidence>
<gene>
    <name evidence="12" type="ORF">BBC0122_019590</name>
</gene>
<dbReference type="Pfam" id="PF25994">
    <property type="entry name" value="HH_AprE"/>
    <property type="match status" value="1"/>
</dbReference>
<dbReference type="GO" id="GO:0005886">
    <property type="term" value="C:plasma membrane"/>
    <property type="evidence" value="ECO:0007669"/>
    <property type="project" value="UniProtKB-SubCell"/>
</dbReference>
<keyword evidence="7" id="KW-1133">Transmembrane helix</keyword>
<dbReference type="NCBIfam" id="TIGR01843">
    <property type="entry name" value="type_I_hlyD"/>
    <property type="match status" value="1"/>
</dbReference>
<evidence type="ECO:0000259" key="10">
    <source>
        <dbReference type="Pfam" id="PF25994"/>
    </source>
</evidence>
<keyword evidence="8" id="KW-0472">Membrane</keyword>
<evidence type="ECO:0000259" key="11">
    <source>
        <dbReference type="Pfam" id="PF26002"/>
    </source>
</evidence>
<accession>A0A1U9MK31</accession>
<keyword evidence="6" id="KW-0812">Transmembrane</keyword>
<dbReference type="Pfam" id="PF26002">
    <property type="entry name" value="Beta-barrel_AprE"/>
    <property type="match status" value="1"/>
</dbReference>
<dbReference type="PANTHER" id="PTHR30386">
    <property type="entry name" value="MEMBRANE FUSION SUBUNIT OF EMRAB-TOLC MULTIDRUG EFFLUX PUMP"/>
    <property type="match status" value="1"/>
</dbReference>
<evidence type="ECO:0000256" key="9">
    <source>
        <dbReference type="RuleBase" id="RU365093"/>
    </source>
</evidence>